<sequence length="330" mass="35988">MKLINLLIFAILVTRNVVHCLNLPSPKVTVTLESIFQEGLLVQPRENLYILGTVHIGSKSAQEAELLIETVKPANVVVEIPPSRLKRLQKKASQMRIKEAERKVSSYAGINATPTGKAGSFKGADLLSAIGLFPALASEGYAKGGLSGMLFCTIIVWGSLLKHSTTIGEEADSLPRRNEFEAAVMASENVGAAVIPADFEFEDLIQTVATSMTPLSWANFGFTLFCESIGLREPDPIRRGKQESMVDWELRRRNVETARASRAHGEISNPELSEVLVNVRDRAFARICMDLLDNDKDKLGGPTVCVVGLVHLDGIVDSCGQQSPMTEKTQ</sequence>
<dbReference type="AlphaFoldDB" id="A0A7S4VT64"/>
<organism evidence="2">
    <name type="scientific">Ditylum brightwellii</name>
    <dbReference type="NCBI Taxonomy" id="49249"/>
    <lineage>
        <taxon>Eukaryota</taxon>
        <taxon>Sar</taxon>
        <taxon>Stramenopiles</taxon>
        <taxon>Ochrophyta</taxon>
        <taxon>Bacillariophyta</taxon>
        <taxon>Mediophyceae</taxon>
        <taxon>Lithodesmiophycidae</taxon>
        <taxon>Lithodesmiales</taxon>
        <taxon>Lithodesmiaceae</taxon>
        <taxon>Ditylum</taxon>
    </lineage>
</organism>
<evidence type="ECO:0008006" key="3">
    <source>
        <dbReference type="Google" id="ProtNLM"/>
    </source>
</evidence>
<reference evidence="2" key="1">
    <citation type="submission" date="2021-01" db="EMBL/GenBank/DDBJ databases">
        <authorList>
            <person name="Corre E."/>
            <person name="Pelletier E."/>
            <person name="Niang G."/>
            <person name="Scheremetjew M."/>
            <person name="Finn R."/>
            <person name="Kale V."/>
            <person name="Holt S."/>
            <person name="Cochrane G."/>
            <person name="Meng A."/>
            <person name="Brown T."/>
            <person name="Cohen L."/>
        </authorList>
    </citation>
    <scope>NUCLEOTIDE SEQUENCE</scope>
    <source>
        <strain evidence="2">GSO104</strain>
    </source>
</reference>
<dbReference type="EMBL" id="HBNS01058807">
    <property type="protein sequence ID" value="CAE4664283.1"/>
    <property type="molecule type" value="Transcribed_RNA"/>
</dbReference>
<evidence type="ECO:0000313" key="2">
    <source>
        <dbReference type="EMBL" id="CAE4664283.1"/>
    </source>
</evidence>
<gene>
    <name evidence="2" type="ORF">DBRI00130_LOCUS42283</name>
</gene>
<dbReference type="InterPro" id="IPR046345">
    <property type="entry name" value="TraB_PrgY-like"/>
</dbReference>
<protein>
    <recommendedName>
        <fullName evidence="3">TraB domain-containing protein</fullName>
    </recommendedName>
</protein>
<dbReference type="PANTHER" id="PTHR21530">
    <property type="entry name" value="PHEROMONE SHUTDOWN PROTEIN"/>
    <property type="match status" value="1"/>
</dbReference>
<proteinExistence type="predicted"/>
<evidence type="ECO:0000256" key="1">
    <source>
        <dbReference type="SAM" id="SignalP"/>
    </source>
</evidence>
<name>A0A7S4VT64_9STRA</name>
<feature type="signal peptide" evidence="1">
    <location>
        <begin position="1"/>
        <end position="20"/>
    </location>
</feature>
<dbReference type="PANTHER" id="PTHR21530:SF7">
    <property type="entry name" value="TRAB DOMAIN-CONTAINING PROTEIN"/>
    <property type="match status" value="1"/>
</dbReference>
<accession>A0A7S4VT64</accession>
<feature type="chain" id="PRO_5031520641" description="TraB domain-containing protein" evidence="1">
    <location>
        <begin position="21"/>
        <end position="330"/>
    </location>
</feature>
<keyword evidence="1" id="KW-0732">Signal</keyword>